<keyword evidence="3" id="KW-0804">Transcription</keyword>
<dbReference type="PROSITE" id="PS01081">
    <property type="entry name" value="HTH_TETR_1"/>
    <property type="match status" value="1"/>
</dbReference>
<dbReference type="Gene3D" id="1.10.357.10">
    <property type="entry name" value="Tetracycline Repressor, domain 2"/>
    <property type="match status" value="1"/>
</dbReference>
<evidence type="ECO:0000256" key="2">
    <source>
        <dbReference type="ARBA" id="ARBA00023125"/>
    </source>
</evidence>
<feature type="DNA-binding region" description="H-T-H motif" evidence="4">
    <location>
        <begin position="40"/>
        <end position="59"/>
    </location>
</feature>
<protein>
    <submittedName>
        <fullName evidence="6">Putative TetR family transcriptional regulator</fullName>
    </submittedName>
</protein>
<keyword evidence="7" id="KW-1185">Reference proteome</keyword>
<sequence>MQTPLTPGLTRRDQYALQTRRDLLQSAAVCFSTQGYLATSLTDIGREAMVTRGAVYHHFENKQALFEEVMLDQLTTCVAELRSATTGDDPVERAATALTTFLQLCTAEPFRSIVMEQGPIALGWQRWRELDQANTLQVIKEHLQALAEAGVIAVEVTDMLTQLLYACLHEAADLVAHAPLEQRAETQQEAVGLVLRFLAGLGRPE</sequence>
<keyword evidence="2 4" id="KW-0238">DNA-binding</keyword>
<evidence type="ECO:0000313" key="6">
    <source>
        <dbReference type="EMBL" id="BAK33474.1"/>
    </source>
</evidence>
<evidence type="ECO:0000259" key="5">
    <source>
        <dbReference type="PROSITE" id="PS50977"/>
    </source>
</evidence>
<dbReference type="EMBL" id="AP012204">
    <property type="protein sequence ID" value="BAK33474.1"/>
    <property type="molecule type" value="Genomic_DNA"/>
</dbReference>
<keyword evidence="1" id="KW-0805">Transcription regulation</keyword>
<accession>F5XJX8</accession>
<dbReference type="PANTHER" id="PTHR30055:SF234">
    <property type="entry name" value="HTH-TYPE TRANSCRIPTIONAL REGULATOR BETI"/>
    <property type="match status" value="1"/>
</dbReference>
<feature type="domain" description="HTH tetR-type" evidence="5">
    <location>
        <begin position="17"/>
        <end position="77"/>
    </location>
</feature>
<dbReference type="PROSITE" id="PS50977">
    <property type="entry name" value="HTH_TETR_2"/>
    <property type="match status" value="1"/>
</dbReference>
<dbReference type="RefSeq" id="WP_013861363.1">
    <property type="nucleotide sequence ID" value="NC_015635.1"/>
</dbReference>
<dbReference type="AlphaFoldDB" id="F5XJX8"/>
<dbReference type="Proteomes" id="UP000007947">
    <property type="component" value="Chromosome"/>
</dbReference>
<dbReference type="OrthoDB" id="9805134at2"/>
<name>F5XJX8_MICPN</name>
<evidence type="ECO:0000256" key="1">
    <source>
        <dbReference type="ARBA" id="ARBA00023015"/>
    </source>
</evidence>
<dbReference type="InterPro" id="IPR023772">
    <property type="entry name" value="DNA-bd_HTH_TetR-type_CS"/>
</dbReference>
<evidence type="ECO:0000256" key="3">
    <source>
        <dbReference type="ARBA" id="ARBA00023163"/>
    </source>
</evidence>
<organism evidence="6 7">
    <name type="scientific">Microlunatus phosphovorus (strain ATCC 700054 / DSM 10555 / JCM 9379 / NBRC 101784 / NCIMB 13414 / VKM Ac-1990 / NM-1)</name>
    <dbReference type="NCBI Taxonomy" id="1032480"/>
    <lineage>
        <taxon>Bacteria</taxon>
        <taxon>Bacillati</taxon>
        <taxon>Actinomycetota</taxon>
        <taxon>Actinomycetes</taxon>
        <taxon>Propionibacteriales</taxon>
        <taxon>Propionibacteriaceae</taxon>
        <taxon>Microlunatus</taxon>
    </lineage>
</organism>
<dbReference type="PRINTS" id="PR00455">
    <property type="entry name" value="HTHTETR"/>
</dbReference>
<gene>
    <name evidence="6" type="ordered locus">MLP_04600</name>
</gene>
<reference evidence="6 7" key="1">
    <citation type="submission" date="2011-05" db="EMBL/GenBank/DDBJ databases">
        <title>Whole genome sequence of Microlunatus phosphovorus NM-1.</title>
        <authorList>
            <person name="Hosoyama A."/>
            <person name="Sasaki K."/>
            <person name="Harada T."/>
            <person name="Igarashi R."/>
            <person name="Kawakoshi A."/>
            <person name="Sasagawa M."/>
            <person name="Fukada J."/>
            <person name="Nakamura S."/>
            <person name="Katano Y."/>
            <person name="Hanada S."/>
            <person name="Kamagata Y."/>
            <person name="Nakamura N."/>
            <person name="Yamazaki S."/>
            <person name="Fujita N."/>
        </authorList>
    </citation>
    <scope>NUCLEOTIDE SEQUENCE [LARGE SCALE GENOMIC DNA]</scope>
    <source>
        <strain evidence="7">ATCC 700054 / DSM 10555 / JCM 9379 / NBRC 101784 / NCIMB 13414 / VKM Ac-1990 / NM-1</strain>
    </source>
</reference>
<proteinExistence type="predicted"/>
<dbReference type="GO" id="GO:0003700">
    <property type="term" value="F:DNA-binding transcription factor activity"/>
    <property type="evidence" value="ECO:0007669"/>
    <property type="project" value="TreeGrafter"/>
</dbReference>
<dbReference type="InterPro" id="IPR050109">
    <property type="entry name" value="HTH-type_TetR-like_transc_reg"/>
</dbReference>
<dbReference type="InterPro" id="IPR009057">
    <property type="entry name" value="Homeodomain-like_sf"/>
</dbReference>
<dbReference type="InterPro" id="IPR001647">
    <property type="entry name" value="HTH_TetR"/>
</dbReference>
<dbReference type="GO" id="GO:0000976">
    <property type="term" value="F:transcription cis-regulatory region binding"/>
    <property type="evidence" value="ECO:0007669"/>
    <property type="project" value="TreeGrafter"/>
</dbReference>
<dbReference type="Pfam" id="PF00440">
    <property type="entry name" value="TetR_N"/>
    <property type="match status" value="1"/>
</dbReference>
<dbReference type="KEGG" id="mph:MLP_04600"/>
<dbReference type="HOGENOM" id="CLU_069356_24_2_11"/>
<evidence type="ECO:0000256" key="4">
    <source>
        <dbReference type="PROSITE-ProRule" id="PRU00335"/>
    </source>
</evidence>
<dbReference type="InterPro" id="IPR049484">
    <property type="entry name" value="Rv0078-like_C"/>
</dbReference>
<dbReference type="eggNOG" id="COG1309">
    <property type="taxonomic scope" value="Bacteria"/>
</dbReference>
<dbReference type="STRING" id="1032480.MLP_04600"/>
<evidence type="ECO:0000313" key="7">
    <source>
        <dbReference type="Proteomes" id="UP000007947"/>
    </source>
</evidence>
<dbReference type="SUPFAM" id="SSF46689">
    <property type="entry name" value="Homeodomain-like"/>
    <property type="match status" value="1"/>
</dbReference>
<dbReference type="PANTHER" id="PTHR30055">
    <property type="entry name" value="HTH-TYPE TRANSCRIPTIONAL REGULATOR RUTR"/>
    <property type="match status" value="1"/>
</dbReference>
<dbReference type="Pfam" id="PF21351">
    <property type="entry name" value="TetR_C_41"/>
    <property type="match status" value="1"/>
</dbReference>